<dbReference type="Pfam" id="PF01724">
    <property type="entry name" value="DUF29"/>
    <property type="match status" value="1"/>
</dbReference>
<keyword evidence="2" id="KW-1185">Reference proteome</keyword>
<dbReference type="InterPro" id="IPR002636">
    <property type="entry name" value="DUF29"/>
</dbReference>
<proteinExistence type="predicted"/>
<dbReference type="PANTHER" id="PTHR34235">
    <property type="entry name" value="SLR1203 PROTEIN-RELATED"/>
    <property type="match status" value="1"/>
</dbReference>
<reference evidence="1" key="1">
    <citation type="submission" date="2019-05" db="EMBL/GenBank/DDBJ databases">
        <title>Whole genome sequencing of Pseudanabaena catenata USMAC16.</title>
        <authorList>
            <person name="Khan Z."/>
            <person name="Omar W.M."/>
            <person name="Convey P."/>
            <person name="Merican F."/>
            <person name="Najimudin N."/>
        </authorList>
    </citation>
    <scope>NUCLEOTIDE SEQUENCE</scope>
    <source>
        <strain evidence="1">USMAC16</strain>
    </source>
</reference>
<dbReference type="PANTHER" id="PTHR34235:SF4">
    <property type="entry name" value="SLR0291 PROTEIN"/>
    <property type="match status" value="1"/>
</dbReference>
<accession>A0A9X4M8Z2</accession>
<dbReference type="Gene3D" id="1.20.1220.20">
    <property type="entry name" value="Uncharcterised protein PF01724"/>
    <property type="match status" value="1"/>
</dbReference>
<name>A0A9X4M8Z2_9CYAN</name>
<evidence type="ECO:0000313" key="1">
    <source>
        <dbReference type="EMBL" id="MDG3493985.1"/>
    </source>
</evidence>
<protein>
    <submittedName>
        <fullName evidence="1">DUF29 domain-containing protein</fullName>
    </submittedName>
</protein>
<gene>
    <name evidence="1" type="ORF">FEV09_05380</name>
</gene>
<sequence length="149" mass="17499">MMSTLLYDSDFYRWTVEQVERLRLGKWDGLDIENLAEEIESLGSQKRSELENRLAILLGHLIKWDLQPRLRGKSWRLTIKEQRIQIKKLIRKNPSLKSYLSEAIADGFELALVLAEKETRLKPKDLPKECPYSIEQIFDENFPIGIQNV</sequence>
<evidence type="ECO:0000313" key="2">
    <source>
        <dbReference type="Proteomes" id="UP001152872"/>
    </source>
</evidence>
<comment type="caution">
    <text evidence="1">The sequence shown here is derived from an EMBL/GenBank/DDBJ whole genome shotgun (WGS) entry which is preliminary data.</text>
</comment>
<dbReference type="RefSeq" id="WP_009626044.1">
    <property type="nucleotide sequence ID" value="NZ_VBTY01000028.1"/>
</dbReference>
<dbReference type="EMBL" id="VBTY01000028">
    <property type="protein sequence ID" value="MDG3493985.1"/>
    <property type="molecule type" value="Genomic_DNA"/>
</dbReference>
<organism evidence="1 2">
    <name type="scientific">Pseudanabaena catenata USMAC16</name>
    <dbReference type="NCBI Taxonomy" id="1855837"/>
    <lineage>
        <taxon>Bacteria</taxon>
        <taxon>Bacillati</taxon>
        <taxon>Cyanobacteriota</taxon>
        <taxon>Cyanophyceae</taxon>
        <taxon>Pseudanabaenales</taxon>
        <taxon>Pseudanabaenaceae</taxon>
        <taxon>Pseudanabaena</taxon>
    </lineage>
</organism>
<dbReference type="Proteomes" id="UP001152872">
    <property type="component" value="Unassembled WGS sequence"/>
</dbReference>
<dbReference type="AlphaFoldDB" id="A0A9X4M8Z2"/>